<evidence type="ECO:0000313" key="2">
    <source>
        <dbReference type="EMBL" id="ABV35913.1"/>
    </source>
</evidence>
<dbReference type="eggNOG" id="ENOG50348BN">
    <property type="taxonomic scope" value="Bacteria"/>
</dbReference>
<proteinExistence type="predicted"/>
<dbReference type="OrthoDB" id="6262748at2"/>
<dbReference type="RefSeq" id="WP_012141649.1">
    <property type="nucleotide sequence ID" value="NC_009831.1"/>
</dbReference>
<reference evidence="2 3" key="1">
    <citation type="submission" date="2007-08" db="EMBL/GenBank/DDBJ databases">
        <title>Complete sequence of Shewanella sediminis HAW-EB3.</title>
        <authorList>
            <consortium name="US DOE Joint Genome Institute"/>
            <person name="Copeland A."/>
            <person name="Lucas S."/>
            <person name="Lapidus A."/>
            <person name="Barry K."/>
            <person name="Glavina del Rio T."/>
            <person name="Dalin E."/>
            <person name="Tice H."/>
            <person name="Pitluck S."/>
            <person name="Chertkov O."/>
            <person name="Brettin T."/>
            <person name="Bruce D."/>
            <person name="Detter J.C."/>
            <person name="Han C."/>
            <person name="Schmutz J."/>
            <person name="Larimer F."/>
            <person name="Land M."/>
            <person name="Hauser L."/>
            <person name="Kyrpides N."/>
            <person name="Kim E."/>
            <person name="Zhao J.-S."/>
            <person name="Richardson P."/>
        </authorList>
    </citation>
    <scope>NUCLEOTIDE SEQUENCE [LARGE SCALE GENOMIC DNA]</scope>
    <source>
        <strain evidence="2 3">HAW-EB3</strain>
    </source>
</reference>
<gene>
    <name evidence="2" type="ordered locus">Ssed_1302</name>
</gene>
<evidence type="ECO:0000313" key="3">
    <source>
        <dbReference type="Proteomes" id="UP000002015"/>
    </source>
</evidence>
<dbReference type="EMBL" id="CP000821">
    <property type="protein sequence ID" value="ABV35913.1"/>
    <property type="molecule type" value="Genomic_DNA"/>
</dbReference>
<sequence length="150" mass="17426">MSVIRSASYQWKKSEYSNQLQTFFSQEPKLNELFIGATNSETICNLISALIILPEKNKGEAYEIEFEQAFDALFQCFTLLFIKEVEHENLSQAEQLVQSITLYYAKKVNQNHDTYSPFTVNKAQKTTIALKALEEQRKQLRKENLNMRSS</sequence>
<organism evidence="2 3">
    <name type="scientific">Shewanella sediminis (strain HAW-EB3)</name>
    <dbReference type="NCBI Taxonomy" id="425104"/>
    <lineage>
        <taxon>Bacteria</taxon>
        <taxon>Pseudomonadati</taxon>
        <taxon>Pseudomonadota</taxon>
        <taxon>Gammaproteobacteria</taxon>
        <taxon>Alteromonadales</taxon>
        <taxon>Shewanellaceae</taxon>
        <taxon>Shewanella</taxon>
    </lineage>
</organism>
<dbReference type="HOGENOM" id="CLU_141049_0_0_6"/>
<keyword evidence="1" id="KW-0175">Coiled coil</keyword>
<name>A8FSU0_SHESH</name>
<accession>A8FSU0</accession>
<evidence type="ECO:0000256" key="1">
    <source>
        <dbReference type="SAM" id="Coils"/>
    </source>
</evidence>
<keyword evidence="3" id="KW-1185">Reference proteome</keyword>
<feature type="coiled-coil region" evidence="1">
    <location>
        <begin position="123"/>
        <end position="150"/>
    </location>
</feature>
<dbReference type="Proteomes" id="UP000002015">
    <property type="component" value="Chromosome"/>
</dbReference>
<dbReference type="KEGG" id="sse:Ssed_1302"/>
<dbReference type="AlphaFoldDB" id="A8FSU0"/>
<protein>
    <submittedName>
        <fullName evidence="2">Uncharacterized protein</fullName>
    </submittedName>
</protein>